<evidence type="ECO:0000256" key="1">
    <source>
        <dbReference type="ARBA" id="ARBA00001947"/>
    </source>
</evidence>
<dbReference type="PANTHER" id="PTHR37326">
    <property type="entry name" value="BLL3975 PROTEIN"/>
    <property type="match status" value="1"/>
</dbReference>
<dbReference type="eggNOG" id="arCOG02890">
    <property type="taxonomic scope" value="Archaea"/>
</dbReference>
<gene>
    <name evidence="6" type="ORF">C447_13804</name>
</gene>
<dbReference type="InterPro" id="IPR043795">
    <property type="entry name" value="N-alpha-Ac-DABA-like"/>
</dbReference>
<dbReference type="RefSeq" id="WP_007694874.1">
    <property type="nucleotide sequence ID" value="NZ_AOMB01000040.1"/>
</dbReference>
<dbReference type="InterPro" id="IPR053138">
    <property type="entry name" value="N-alpha-Ac-DABA_deacetylase"/>
</dbReference>
<accession>M0LTC6</accession>
<evidence type="ECO:0000256" key="3">
    <source>
        <dbReference type="ARBA" id="ARBA00022801"/>
    </source>
</evidence>
<evidence type="ECO:0000256" key="4">
    <source>
        <dbReference type="ARBA" id="ARBA00022833"/>
    </source>
</evidence>
<dbReference type="InterPro" id="IPR055438">
    <property type="entry name" value="AstE_AspA_cat"/>
</dbReference>
<feature type="domain" description="Succinylglutamate desuccinylase/Aspartoacylase catalytic" evidence="5">
    <location>
        <begin position="33"/>
        <end position="226"/>
    </location>
</feature>
<keyword evidence="3" id="KW-0378">Hydrolase</keyword>
<evidence type="ECO:0000256" key="2">
    <source>
        <dbReference type="ARBA" id="ARBA00022723"/>
    </source>
</evidence>
<dbReference type="EMBL" id="AOMB01000040">
    <property type="protein sequence ID" value="EMA36686.1"/>
    <property type="molecule type" value="Genomic_DNA"/>
</dbReference>
<proteinExistence type="predicted"/>
<dbReference type="OrthoDB" id="184742at2157"/>
<keyword evidence="2" id="KW-0479">Metal-binding</keyword>
<keyword evidence="7" id="KW-1185">Reference proteome</keyword>
<dbReference type="PANTHER" id="PTHR37326:SF1">
    <property type="entry name" value="BLL3975 PROTEIN"/>
    <property type="match status" value="1"/>
</dbReference>
<dbReference type="Proteomes" id="UP000011566">
    <property type="component" value="Unassembled WGS sequence"/>
</dbReference>
<name>M0LTC6_9EURY</name>
<dbReference type="AlphaFoldDB" id="M0LTC6"/>
<dbReference type="GO" id="GO:0016811">
    <property type="term" value="F:hydrolase activity, acting on carbon-nitrogen (but not peptide) bonds, in linear amides"/>
    <property type="evidence" value="ECO:0007669"/>
    <property type="project" value="InterPro"/>
</dbReference>
<comment type="caution">
    <text evidence="6">The sequence shown here is derived from an EMBL/GenBank/DDBJ whole genome shotgun (WGS) entry which is preliminary data.</text>
</comment>
<reference evidence="6 7" key="1">
    <citation type="journal article" date="2014" name="PLoS Genet.">
        <title>Phylogenetically driven sequencing of extremely halophilic archaea reveals strategies for static and dynamic osmo-response.</title>
        <authorList>
            <person name="Becker E.A."/>
            <person name="Seitzer P.M."/>
            <person name="Tritt A."/>
            <person name="Larsen D."/>
            <person name="Krusor M."/>
            <person name="Yao A.I."/>
            <person name="Wu D."/>
            <person name="Madern D."/>
            <person name="Eisen J.A."/>
            <person name="Darling A.E."/>
            <person name="Facciotti M.T."/>
        </authorList>
    </citation>
    <scope>NUCLEOTIDE SEQUENCE [LARGE SCALE GENOMIC DNA]</scope>
    <source>
        <strain evidence="6 7">100A6</strain>
    </source>
</reference>
<organism evidence="6 7">
    <name type="scientific">Halococcus hamelinensis 100A6</name>
    <dbReference type="NCBI Taxonomy" id="1132509"/>
    <lineage>
        <taxon>Archaea</taxon>
        <taxon>Methanobacteriati</taxon>
        <taxon>Methanobacteriota</taxon>
        <taxon>Stenosarchaea group</taxon>
        <taxon>Halobacteria</taxon>
        <taxon>Halobacteriales</taxon>
        <taxon>Halococcaceae</taxon>
        <taxon>Halococcus</taxon>
    </lineage>
</organism>
<comment type="cofactor">
    <cofactor evidence="1">
        <name>Zn(2+)</name>
        <dbReference type="ChEBI" id="CHEBI:29105"/>
    </cofactor>
</comment>
<keyword evidence="4" id="KW-0862">Zinc</keyword>
<evidence type="ECO:0000313" key="6">
    <source>
        <dbReference type="EMBL" id="EMA36686.1"/>
    </source>
</evidence>
<dbReference type="SUPFAM" id="SSF53187">
    <property type="entry name" value="Zn-dependent exopeptidases"/>
    <property type="match status" value="1"/>
</dbReference>
<dbReference type="Gene3D" id="3.40.630.10">
    <property type="entry name" value="Zn peptidases"/>
    <property type="match status" value="1"/>
</dbReference>
<dbReference type="GO" id="GO:0046872">
    <property type="term" value="F:metal ion binding"/>
    <property type="evidence" value="ECO:0007669"/>
    <property type="project" value="UniProtKB-KW"/>
</dbReference>
<dbReference type="PIRSF" id="PIRSF039012">
    <property type="entry name" value="ASP"/>
    <property type="match status" value="1"/>
</dbReference>
<dbReference type="GO" id="GO:0016788">
    <property type="term" value="F:hydrolase activity, acting on ester bonds"/>
    <property type="evidence" value="ECO:0007669"/>
    <property type="project" value="InterPro"/>
</dbReference>
<evidence type="ECO:0000313" key="7">
    <source>
        <dbReference type="Proteomes" id="UP000011566"/>
    </source>
</evidence>
<sequence length="321" mass="34656">MSEHTSERIVLARLPSGIEVATTVHTYTGSNSGPTLYVQAAQHGREVNGTEVLRRLHDRLKPATLSGTLIAIPVANPLTFDRVSYTTSESLDSVNANMNRVWPGNSNGSLHERMVARLWEFASGADVVIDLHTGSPSTLTHVVFEEGDHASRDLATVFGTDLLLGEPVENDTGEEWAVRGFSGKFRVTAAKSETPSITPELAQSKQLIEPAIKTGVAGILNVLRYLTMLKGEPESNGNPILARNHLSRIVAADSGLFQTDPAIELGQEISTGNRLGTLYAPTTYEKLQTVEADRNGVLYSLTQEATVIEGDTLASVAVKRR</sequence>
<dbReference type="Pfam" id="PF24827">
    <property type="entry name" value="AstE_AspA_cat"/>
    <property type="match status" value="1"/>
</dbReference>
<evidence type="ECO:0000259" key="5">
    <source>
        <dbReference type="Pfam" id="PF24827"/>
    </source>
</evidence>
<protein>
    <submittedName>
        <fullName evidence="6">Succinylglutamate desuccinylase/aspartoacylase</fullName>
    </submittedName>
</protein>
<dbReference type="PATRIC" id="fig|1132509.6.peg.3226"/>